<dbReference type="OrthoDB" id="167398at2759"/>
<dbReference type="AlphaFoldDB" id="L8HBG4"/>
<dbReference type="InterPro" id="IPR053320">
    <property type="entry name" value="Protein_DD3-3_O-glyco"/>
</dbReference>
<accession>L8HBG4</accession>
<dbReference type="EMBL" id="KB007900">
    <property type="protein sequence ID" value="ELR21736.1"/>
    <property type="molecule type" value="Genomic_DNA"/>
</dbReference>
<dbReference type="Proteomes" id="UP000011083">
    <property type="component" value="Unassembled WGS sequence"/>
</dbReference>
<evidence type="ECO:0000313" key="2">
    <source>
        <dbReference type="EMBL" id="ELR21736.1"/>
    </source>
</evidence>
<keyword evidence="2" id="KW-0472">Membrane</keyword>
<keyword evidence="1" id="KW-0732">Signal</keyword>
<keyword evidence="2" id="KW-0675">Receptor</keyword>
<dbReference type="VEuPathDB" id="AmoebaDB:ACA1_384710"/>
<sequence>MTCLGVAGVAALLLMLVVGGAWANVFLHNPRGSNNRLNEETTDRANANRMFDSQMYYYAGSQLEVEWTSEHGCGPDSEQPNVHCDVVLQYMCGDEVRDGLTTDTIPDDPAEYNAKGADKLNNNGKLAYVYGMHEPYAYYQDCHVRQRNRGLFLADVVMPGGPGADARNTRQNPGGARSGFECPEERDYYPYWHPAPWRDIAVLTSNVSRCDYYRANSQNVVGRGYCYAWPAANNARDCAALGGKWVTAPPNGGGPVDCRAAPYARDNGLGWVSAYNWTIPHDALHESCVLRLRYNISVGDYDGWNTYSDQNEWNPFGNKCPITRDPTVQFDTEDTPVISARNLTLALDTRQTGRTFQDRSYTFAIRPRPAHVGPNDRIVNLNVKGKRGTLTQVFPAVMYDFVPNSLYMRPGDYLHLQWTGSTFNPANNEGEGTYGTDITNLVQVADLYHNVPLNFSDPRHFFGEKARLALAHLNQKGCDTLAQLLARHGPDQEAINRDPRNCAKLNMASTYQDQGLHQVHSSLQGKVQLRC</sequence>
<evidence type="ECO:0000313" key="3">
    <source>
        <dbReference type="Proteomes" id="UP000011083"/>
    </source>
</evidence>
<feature type="chain" id="PRO_5003990584" evidence="1">
    <location>
        <begin position="24"/>
        <end position="531"/>
    </location>
</feature>
<dbReference type="PANTHER" id="PTHR35170:SF1">
    <property type="entry name" value="PROTEIN DD3-3"/>
    <property type="match status" value="1"/>
</dbReference>
<feature type="signal peptide" evidence="1">
    <location>
        <begin position="1"/>
        <end position="23"/>
    </location>
</feature>
<dbReference type="PANTHER" id="PTHR35170">
    <property type="entry name" value="PROTEIN DD3-3"/>
    <property type="match status" value="1"/>
</dbReference>
<name>L8HBG4_ACACF</name>
<proteinExistence type="predicted"/>
<dbReference type="OMA" id="VFEDRSH"/>
<keyword evidence="2" id="KW-0812">Transmembrane</keyword>
<dbReference type="KEGG" id="acan:ACA1_384710"/>
<protein>
    <submittedName>
        <fullName evidence="2">Transmembrane receptor family protein</fullName>
    </submittedName>
</protein>
<dbReference type="GeneID" id="14922647"/>
<keyword evidence="3" id="KW-1185">Reference proteome</keyword>
<reference evidence="2 3" key="1">
    <citation type="journal article" date="2013" name="Genome Biol.">
        <title>Genome of Acanthamoeba castellanii highlights extensive lateral gene transfer and early evolution of tyrosine kinase signaling.</title>
        <authorList>
            <person name="Clarke M."/>
            <person name="Lohan A.J."/>
            <person name="Liu B."/>
            <person name="Lagkouvardos I."/>
            <person name="Roy S."/>
            <person name="Zafar N."/>
            <person name="Bertelli C."/>
            <person name="Schilde C."/>
            <person name="Kianianmomeni A."/>
            <person name="Burglin T.R."/>
            <person name="Frech C."/>
            <person name="Turcotte B."/>
            <person name="Kopec K.O."/>
            <person name="Synnott J.M."/>
            <person name="Choo C."/>
            <person name="Paponov I."/>
            <person name="Finkler A."/>
            <person name="Soon Heng Tan C."/>
            <person name="Hutchins A.P."/>
            <person name="Weinmeier T."/>
            <person name="Rattei T."/>
            <person name="Chu J.S."/>
            <person name="Gimenez G."/>
            <person name="Irimia M."/>
            <person name="Rigden D.J."/>
            <person name="Fitzpatrick D.A."/>
            <person name="Lorenzo-Morales J."/>
            <person name="Bateman A."/>
            <person name="Chiu C.H."/>
            <person name="Tang P."/>
            <person name="Hegemann P."/>
            <person name="Fromm H."/>
            <person name="Raoult D."/>
            <person name="Greub G."/>
            <person name="Miranda-Saavedra D."/>
            <person name="Chen N."/>
            <person name="Nash P."/>
            <person name="Ginger M.L."/>
            <person name="Horn M."/>
            <person name="Schaap P."/>
            <person name="Caler L."/>
            <person name="Loftus B."/>
        </authorList>
    </citation>
    <scope>NUCLEOTIDE SEQUENCE [LARGE SCALE GENOMIC DNA]</scope>
    <source>
        <strain evidence="2 3">Neff</strain>
    </source>
</reference>
<dbReference type="RefSeq" id="XP_004347118.1">
    <property type="nucleotide sequence ID" value="XM_004347068.1"/>
</dbReference>
<organism evidence="2 3">
    <name type="scientific">Acanthamoeba castellanii (strain ATCC 30010 / Neff)</name>
    <dbReference type="NCBI Taxonomy" id="1257118"/>
    <lineage>
        <taxon>Eukaryota</taxon>
        <taxon>Amoebozoa</taxon>
        <taxon>Discosea</taxon>
        <taxon>Longamoebia</taxon>
        <taxon>Centramoebida</taxon>
        <taxon>Acanthamoebidae</taxon>
        <taxon>Acanthamoeba</taxon>
    </lineage>
</organism>
<gene>
    <name evidence="2" type="ORF">ACA1_384710</name>
</gene>
<evidence type="ECO:0000256" key="1">
    <source>
        <dbReference type="SAM" id="SignalP"/>
    </source>
</evidence>